<keyword evidence="4" id="KW-0732">Signal</keyword>
<evidence type="ECO:0000256" key="2">
    <source>
        <dbReference type="ARBA" id="ARBA00023110"/>
    </source>
</evidence>
<keyword evidence="5" id="KW-1133">Transmembrane helix</keyword>
<protein>
    <recommendedName>
        <fullName evidence="4">Peptidyl-prolyl cis-trans isomerase</fullName>
        <shortName evidence="4">PPIase</shortName>
        <ecNumber evidence="4">5.2.1.8</ecNumber>
    </recommendedName>
</protein>
<dbReference type="EMBL" id="CAACVG010004607">
    <property type="protein sequence ID" value="VEN38521.1"/>
    <property type="molecule type" value="Genomic_DNA"/>
</dbReference>
<evidence type="ECO:0000256" key="5">
    <source>
        <dbReference type="SAM" id="Phobius"/>
    </source>
</evidence>
<accession>A0A653BT78</accession>
<evidence type="ECO:0000256" key="1">
    <source>
        <dbReference type="ARBA" id="ARBA00000971"/>
    </source>
</evidence>
<feature type="chain" id="PRO_5025091220" description="Peptidyl-prolyl cis-trans isomerase" evidence="4">
    <location>
        <begin position="22"/>
        <end position="254"/>
    </location>
</feature>
<evidence type="ECO:0000313" key="8">
    <source>
        <dbReference type="Proteomes" id="UP000410492"/>
    </source>
</evidence>
<dbReference type="InterPro" id="IPR029000">
    <property type="entry name" value="Cyclophilin-like_dom_sf"/>
</dbReference>
<dbReference type="PANTHER" id="PTHR11071">
    <property type="entry name" value="PEPTIDYL-PROLYL CIS-TRANS ISOMERASE"/>
    <property type="match status" value="1"/>
</dbReference>
<dbReference type="FunFam" id="2.40.100.10:FF:000025">
    <property type="entry name" value="Peptidyl-prolyl cis-trans isomerase CYP19-2"/>
    <property type="match status" value="1"/>
</dbReference>
<dbReference type="GO" id="GO:0006457">
    <property type="term" value="P:protein folding"/>
    <property type="evidence" value="ECO:0007669"/>
    <property type="project" value="TreeGrafter"/>
</dbReference>
<dbReference type="GO" id="GO:0016018">
    <property type="term" value="F:cyclosporin A binding"/>
    <property type="evidence" value="ECO:0007669"/>
    <property type="project" value="TreeGrafter"/>
</dbReference>
<keyword evidence="8" id="KW-1185">Reference proteome</keyword>
<organism evidence="7 8">
    <name type="scientific">Callosobruchus maculatus</name>
    <name type="common">Southern cowpea weevil</name>
    <name type="synonym">Pulse bruchid</name>
    <dbReference type="NCBI Taxonomy" id="64391"/>
    <lineage>
        <taxon>Eukaryota</taxon>
        <taxon>Metazoa</taxon>
        <taxon>Ecdysozoa</taxon>
        <taxon>Arthropoda</taxon>
        <taxon>Hexapoda</taxon>
        <taxon>Insecta</taxon>
        <taxon>Pterygota</taxon>
        <taxon>Neoptera</taxon>
        <taxon>Endopterygota</taxon>
        <taxon>Coleoptera</taxon>
        <taxon>Polyphaga</taxon>
        <taxon>Cucujiformia</taxon>
        <taxon>Chrysomeloidea</taxon>
        <taxon>Chrysomelidae</taxon>
        <taxon>Bruchinae</taxon>
        <taxon>Bruchini</taxon>
        <taxon>Callosobruchus</taxon>
    </lineage>
</organism>
<reference evidence="7 8" key="1">
    <citation type="submission" date="2019-01" db="EMBL/GenBank/DDBJ databases">
        <authorList>
            <person name="Sayadi A."/>
        </authorList>
    </citation>
    <scope>NUCLEOTIDE SEQUENCE [LARGE SCALE GENOMIC DNA]</scope>
</reference>
<feature type="signal peptide" evidence="4">
    <location>
        <begin position="1"/>
        <end position="21"/>
    </location>
</feature>
<comment type="function">
    <text evidence="4">PPIases accelerate the folding of proteins. It catalyzes the cis-trans isomerization of proline imidic peptide bonds in oligopeptides.</text>
</comment>
<feature type="transmembrane region" description="Helical" evidence="5">
    <location>
        <begin position="207"/>
        <end position="228"/>
    </location>
</feature>
<dbReference type="Gene3D" id="2.40.100.10">
    <property type="entry name" value="Cyclophilin-like"/>
    <property type="match status" value="1"/>
</dbReference>
<keyword evidence="3 4" id="KW-0413">Isomerase</keyword>
<dbReference type="Pfam" id="PF00160">
    <property type="entry name" value="Pro_isomerase"/>
    <property type="match status" value="1"/>
</dbReference>
<proteinExistence type="inferred from homology"/>
<dbReference type="SUPFAM" id="SSF50891">
    <property type="entry name" value="Cyclophilin-like"/>
    <property type="match status" value="1"/>
</dbReference>
<comment type="catalytic activity">
    <reaction evidence="1 4">
        <text>[protein]-peptidylproline (omega=180) = [protein]-peptidylproline (omega=0)</text>
        <dbReference type="Rhea" id="RHEA:16237"/>
        <dbReference type="Rhea" id="RHEA-COMP:10747"/>
        <dbReference type="Rhea" id="RHEA-COMP:10748"/>
        <dbReference type="ChEBI" id="CHEBI:83833"/>
        <dbReference type="ChEBI" id="CHEBI:83834"/>
        <dbReference type="EC" id="5.2.1.8"/>
    </reaction>
</comment>
<dbReference type="InterPro" id="IPR002130">
    <property type="entry name" value="Cyclophilin-type_PPIase_dom"/>
</dbReference>
<dbReference type="PANTHER" id="PTHR11071:SF559">
    <property type="entry name" value="PEPTIDYL-PROLYL CIS-TRANS ISOMERASE"/>
    <property type="match status" value="1"/>
</dbReference>
<keyword evidence="5" id="KW-0472">Membrane</keyword>
<evidence type="ECO:0000259" key="6">
    <source>
        <dbReference type="PROSITE" id="PS50072"/>
    </source>
</evidence>
<evidence type="ECO:0000256" key="3">
    <source>
        <dbReference type="ARBA" id="ARBA00023235"/>
    </source>
</evidence>
<dbReference type="GO" id="GO:0005737">
    <property type="term" value="C:cytoplasm"/>
    <property type="evidence" value="ECO:0007669"/>
    <property type="project" value="TreeGrafter"/>
</dbReference>
<dbReference type="Proteomes" id="UP000410492">
    <property type="component" value="Unassembled WGS sequence"/>
</dbReference>
<sequence length="254" mass="29140">MMFVKKSAILFILLSVHNNECTEEFKITDQIYFDIQVDDAYLGRIVFGLFGEVVPKTVRNFKEIALKGIDGKSYLGTRFHTAIERIFIQGGDILYDNGTGSISIYGKYFDDENFTIKPDSAGLLVMVNHGPNTNGCQFLITTMAVPWIEDTNVVFGKVLKGEEVVHRIEHYKTDVNDKILRNVVVTGVGEIVGAPFYEPSKNYELTFWAWIKAGWFPLLWSFAILAFFQMIIKRLDRYIEIKEGRTLIRKEKKL</sequence>
<dbReference type="AlphaFoldDB" id="A0A653BT78"/>
<evidence type="ECO:0000256" key="4">
    <source>
        <dbReference type="RuleBase" id="RU363019"/>
    </source>
</evidence>
<evidence type="ECO:0000313" key="7">
    <source>
        <dbReference type="EMBL" id="VEN38521.1"/>
    </source>
</evidence>
<keyword evidence="5" id="KW-0812">Transmembrane</keyword>
<keyword evidence="2 4" id="KW-0697">Rotamase</keyword>
<comment type="similarity">
    <text evidence="4">Belongs to the cyclophilin-type PPIase family.</text>
</comment>
<dbReference type="PRINTS" id="PR00153">
    <property type="entry name" value="CSAPPISMRASE"/>
</dbReference>
<dbReference type="OrthoDB" id="10064525at2759"/>
<feature type="domain" description="PPIase cyclophilin-type" evidence="6">
    <location>
        <begin position="32"/>
        <end position="190"/>
    </location>
</feature>
<gene>
    <name evidence="7" type="ORF">CALMAC_LOCUS3393</name>
</gene>
<dbReference type="GO" id="GO:0003755">
    <property type="term" value="F:peptidyl-prolyl cis-trans isomerase activity"/>
    <property type="evidence" value="ECO:0007669"/>
    <property type="project" value="UniProtKB-UniRule"/>
</dbReference>
<dbReference type="EC" id="5.2.1.8" evidence="4"/>
<name>A0A653BT78_CALMS</name>
<dbReference type="PROSITE" id="PS50072">
    <property type="entry name" value="CSA_PPIASE_2"/>
    <property type="match status" value="1"/>
</dbReference>